<dbReference type="Proteomes" id="UP001600165">
    <property type="component" value="Unassembled WGS sequence"/>
</dbReference>
<proteinExistence type="predicted"/>
<evidence type="ECO:0000313" key="1">
    <source>
        <dbReference type="EMBL" id="MFE4108104.1"/>
    </source>
</evidence>
<organism evidence="1 2">
    <name type="scientific">Almyronema epifaneia S1</name>
    <dbReference type="NCBI Taxonomy" id="2991925"/>
    <lineage>
        <taxon>Bacteria</taxon>
        <taxon>Bacillati</taxon>
        <taxon>Cyanobacteriota</taxon>
        <taxon>Cyanophyceae</taxon>
        <taxon>Nodosilineales</taxon>
        <taxon>Nodosilineaceae</taxon>
        <taxon>Almyronema</taxon>
        <taxon>Almyronema epifaneia</taxon>
    </lineage>
</organism>
<comment type="caution">
    <text evidence="1">The sequence shown here is derived from an EMBL/GenBank/DDBJ whole genome shotgun (WGS) entry which is preliminary data.</text>
</comment>
<name>A0ABW6IJB6_9CYAN</name>
<reference evidence="1 2" key="1">
    <citation type="submission" date="2024-10" db="EMBL/GenBank/DDBJ databases">
        <authorList>
            <person name="Ratan Roy A."/>
            <person name="Morales Sandoval P.H."/>
            <person name="De Los Santos Villalobos S."/>
            <person name="Chakraborty S."/>
            <person name="Mukherjee J."/>
        </authorList>
    </citation>
    <scope>NUCLEOTIDE SEQUENCE [LARGE SCALE GENOMIC DNA]</scope>
    <source>
        <strain evidence="1 2">S1</strain>
    </source>
</reference>
<keyword evidence="2" id="KW-1185">Reference proteome</keyword>
<sequence length="428" mass="49696">MSNSTSYSNRFTSPEEQRLYDHLLHQVELEAPDKLVERFRLLFIEGVGYPDRDVLLTLDNIVCSKRVDDYFRYILNRCCHILINRWQTSRHMQTAIPQLVDLFETGPSKQISELSRARAARCLRELVGQFKETEQFVTLKRLSRVVSERPEFHPQAGSRPLGTLIKRYPYLYGHCLVSEDSTCEHQRTVRNLQFQAQQRFEVDLSQYVTYRVRRSRLRRQGEAETAHRLLRPVTNPTLLSDRDLVASLRQFTGRVEANGSYRDVAQRFKTQNCQTSQTFGAFKDDLYDYVTAGIDPEYGQRQFNNLLHKHLSQIYPENDAQPLNDFLLVRTCSQLFNFLVVDASTHPQHFVFVDLISNLGAMLTTGILLKVLLICSKVKPYLERRLSILFNHYESATRDTVSWLVQVLENLNLALSLNFGSVDLSHVL</sequence>
<gene>
    <name evidence="1" type="ORF">ACFVKH_17615</name>
</gene>
<dbReference type="EMBL" id="JBHZOL010000099">
    <property type="protein sequence ID" value="MFE4108104.1"/>
    <property type="molecule type" value="Genomic_DNA"/>
</dbReference>
<accession>A0ABW6IJB6</accession>
<dbReference type="RefSeq" id="WP_377967495.1">
    <property type="nucleotide sequence ID" value="NZ_JBHZOL010000099.1"/>
</dbReference>
<evidence type="ECO:0000313" key="2">
    <source>
        <dbReference type="Proteomes" id="UP001600165"/>
    </source>
</evidence>
<protein>
    <submittedName>
        <fullName evidence="1">Uncharacterized protein</fullName>
    </submittedName>
</protein>